<evidence type="ECO:0000313" key="2">
    <source>
        <dbReference type="Proteomes" id="UP001234297"/>
    </source>
</evidence>
<proteinExistence type="predicted"/>
<evidence type="ECO:0000313" key="1">
    <source>
        <dbReference type="EMBL" id="KAJ8649919.1"/>
    </source>
</evidence>
<gene>
    <name evidence="1" type="ORF">MRB53_002942</name>
</gene>
<sequence>MVRPPSGNLAWWTTEKWKRSLSLPHFGLQRISSLESFRSSTASIFSTALLSASSGTETLLSCGRVGRMNI</sequence>
<protein>
    <submittedName>
        <fullName evidence="1">Uncharacterized protein</fullName>
    </submittedName>
</protein>
<name>A0ACC2MXN1_PERAE</name>
<keyword evidence="2" id="KW-1185">Reference proteome</keyword>
<reference evidence="1 2" key="1">
    <citation type="journal article" date="2022" name="Hortic Res">
        <title>A haplotype resolved chromosomal level avocado genome allows analysis of novel avocado genes.</title>
        <authorList>
            <person name="Nath O."/>
            <person name="Fletcher S.J."/>
            <person name="Hayward A."/>
            <person name="Shaw L.M."/>
            <person name="Masouleh A.K."/>
            <person name="Furtado A."/>
            <person name="Henry R.J."/>
            <person name="Mitter N."/>
        </authorList>
    </citation>
    <scope>NUCLEOTIDE SEQUENCE [LARGE SCALE GENOMIC DNA]</scope>
    <source>
        <strain evidence="2">cv. Hass</strain>
    </source>
</reference>
<dbReference type="EMBL" id="CM056809">
    <property type="protein sequence ID" value="KAJ8649919.1"/>
    <property type="molecule type" value="Genomic_DNA"/>
</dbReference>
<organism evidence="1 2">
    <name type="scientific">Persea americana</name>
    <name type="common">Avocado</name>
    <dbReference type="NCBI Taxonomy" id="3435"/>
    <lineage>
        <taxon>Eukaryota</taxon>
        <taxon>Viridiplantae</taxon>
        <taxon>Streptophyta</taxon>
        <taxon>Embryophyta</taxon>
        <taxon>Tracheophyta</taxon>
        <taxon>Spermatophyta</taxon>
        <taxon>Magnoliopsida</taxon>
        <taxon>Magnoliidae</taxon>
        <taxon>Laurales</taxon>
        <taxon>Lauraceae</taxon>
        <taxon>Persea</taxon>
    </lineage>
</organism>
<accession>A0ACC2MXN1</accession>
<comment type="caution">
    <text evidence="1">The sequence shown here is derived from an EMBL/GenBank/DDBJ whole genome shotgun (WGS) entry which is preliminary data.</text>
</comment>
<dbReference type="Proteomes" id="UP001234297">
    <property type="component" value="Chromosome 1"/>
</dbReference>